<dbReference type="Proteomes" id="UP000266426">
    <property type="component" value="Unassembled WGS sequence"/>
</dbReference>
<organism evidence="1 2">
    <name type="scientific">Candidatus Auribacter fodinae</name>
    <dbReference type="NCBI Taxonomy" id="2093366"/>
    <lineage>
        <taxon>Bacteria</taxon>
        <taxon>Pseudomonadati</taxon>
        <taxon>Candidatus Auribacterota</taxon>
        <taxon>Candidatus Auribacteria</taxon>
        <taxon>Candidatus Auribacterales</taxon>
        <taxon>Candidatus Auribacteraceae</taxon>
        <taxon>Candidatus Auribacter</taxon>
    </lineage>
</organism>
<gene>
    <name evidence="1" type="ORF">C4541_09160</name>
</gene>
<evidence type="ECO:0000313" key="1">
    <source>
        <dbReference type="EMBL" id="RJP57898.1"/>
    </source>
</evidence>
<evidence type="ECO:0000313" key="2">
    <source>
        <dbReference type="Proteomes" id="UP000266426"/>
    </source>
</evidence>
<sequence>MQKILEKILGRIVLPLVGVLVEEAVKLILESLSDEKLSHKDRVYYVVEGLTSKITDLQKQL</sequence>
<accession>A0A3A4R6I2</accession>
<evidence type="ECO:0008006" key="3">
    <source>
        <dbReference type="Google" id="ProtNLM"/>
    </source>
</evidence>
<proteinExistence type="predicted"/>
<protein>
    <recommendedName>
        <fullName evidence="3">DUF507 family protein</fullName>
    </recommendedName>
</protein>
<comment type="caution">
    <text evidence="1">The sequence shown here is derived from an EMBL/GenBank/DDBJ whole genome shotgun (WGS) entry which is preliminary data.</text>
</comment>
<dbReference type="AlphaFoldDB" id="A0A3A4R6I2"/>
<name>A0A3A4R6I2_9BACT</name>
<dbReference type="EMBL" id="QZJZ01000073">
    <property type="protein sequence ID" value="RJP57898.1"/>
    <property type="molecule type" value="Genomic_DNA"/>
</dbReference>
<reference evidence="1 2" key="1">
    <citation type="journal article" date="2017" name="ISME J.">
        <title>Energy and carbon metabolisms in a deep terrestrial subsurface fluid microbial community.</title>
        <authorList>
            <person name="Momper L."/>
            <person name="Jungbluth S.P."/>
            <person name="Lee M.D."/>
            <person name="Amend J.P."/>
        </authorList>
    </citation>
    <scope>NUCLEOTIDE SEQUENCE [LARGE SCALE GENOMIC DNA]</scope>
    <source>
        <strain evidence="1">SURF_26</strain>
    </source>
</reference>